<keyword evidence="1" id="KW-1133">Transmembrane helix</keyword>
<evidence type="ECO:0000313" key="3">
    <source>
        <dbReference type="EMBL" id="GAA4886782.1"/>
    </source>
</evidence>
<accession>A0ABP9F062</accession>
<evidence type="ECO:0000259" key="2">
    <source>
        <dbReference type="Pfam" id="PF13386"/>
    </source>
</evidence>
<feature type="transmembrane region" description="Helical" evidence="1">
    <location>
        <begin position="140"/>
        <end position="163"/>
    </location>
</feature>
<dbReference type="PANTHER" id="PTHR42208:SF1">
    <property type="entry name" value="HEAVY METAL TRANSPORTER"/>
    <property type="match status" value="1"/>
</dbReference>
<keyword evidence="1" id="KW-0472">Membrane</keyword>
<keyword evidence="1" id="KW-0812">Transmembrane</keyword>
<feature type="transmembrane region" description="Helical" evidence="1">
    <location>
        <begin position="84"/>
        <end position="103"/>
    </location>
</feature>
<feature type="transmembrane region" description="Helical" evidence="1">
    <location>
        <begin position="169"/>
        <end position="193"/>
    </location>
</feature>
<keyword evidence="4" id="KW-1185">Reference proteome</keyword>
<feature type="domain" description="Urease accessory protein UreH-like transmembrane" evidence="2">
    <location>
        <begin position="8"/>
        <end position="217"/>
    </location>
</feature>
<dbReference type="InterPro" id="IPR039447">
    <property type="entry name" value="UreH-like_TM_dom"/>
</dbReference>
<dbReference type="EMBL" id="BAABJZ010000067">
    <property type="protein sequence ID" value="GAA4886782.1"/>
    <property type="molecule type" value="Genomic_DNA"/>
</dbReference>
<protein>
    <submittedName>
        <fullName evidence="3">Sulfite exporter TauE/SafE family protein</fullName>
    </submittedName>
</protein>
<dbReference type="Pfam" id="PF13386">
    <property type="entry name" value="DsbD_2"/>
    <property type="match status" value="1"/>
</dbReference>
<comment type="caution">
    <text evidence="3">The sequence shown here is derived from an EMBL/GenBank/DDBJ whole genome shotgun (WGS) entry which is preliminary data.</text>
</comment>
<dbReference type="PANTHER" id="PTHR42208">
    <property type="entry name" value="HEAVY METAL TRANSPORTER-RELATED"/>
    <property type="match status" value="1"/>
</dbReference>
<reference evidence="4" key="1">
    <citation type="journal article" date="2019" name="Int. J. Syst. Evol. Microbiol.">
        <title>The Global Catalogue of Microorganisms (GCM) 10K type strain sequencing project: providing services to taxonomists for standard genome sequencing and annotation.</title>
        <authorList>
            <consortium name="The Broad Institute Genomics Platform"/>
            <consortium name="The Broad Institute Genome Sequencing Center for Infectious Disease"/>
            <person name="Wu L."/>
            <person name="Ma J."/>
        </authorList>
    </citation>
    <scope>NUCLEOTIDE SEQUENCE [LARGE SCALE GENOMIC DNA]</scope>
    <source>
        <strain evidence="4">JCM 18401</strain>
    </source>
</reference>
<feature type="transmembrane region" description="Helical" evidence="1">
    <location>
        <begin position="205"/>
        <end position="225"/>
    </location>
</feature>
<evidence type="ECO:0000256" key="1">
    <source>
        <dbReference type="SAM" id="Phobius"/>
    </source>
</evidence>
<sequence length="230" mass="24049">MTEYNFYAALLVGLLGGAHCLGMCGGIVGAFSQALPGGNAVTLQQRMGFVLAYNAGRISSYTLAGVAVGGAAGALMAMFALDPLLAGLQALAGIMLCLMGLYISQLSKALIHIEALGQPLWRRLAPLGQAILPLHRPGKAYLVGLVWGWLPCGLVYSTLTWALAAADPWQGGLIMAGFGLGTLPTLVAMGAAADLLKRILNSKKFRLMSGLVLIAYGGQMTYIALHQFLK</sequence>
<name>A0ABP9F062_9GAMM</name>
<feature type="transmembrane region" description="Helical" evidence="1">
    <location>
        <begin position="51"/>
        <end position="78"/>
    </location>
</feature>
<evidence type="ECO:0000313" key="4">
    <source>
        <dbReference type="Proteomes" id="UP001499988"/>
    </source>
</evidence>
<dbReference type="RefSeq" id="WP_345335267.1">
    <property type="nucleotide sequence ID" value="NZ_BAABJZ010000067.1"/>
</dbReference>
<dbReference type="Proteomes" id="UP001499988">
    <property type="component" value="Unassembled WGS sequence"/>
</dbReference>
<feature type="transmembrane region" description="Helical" evidence="1">
    <location>
        <begin position="6"/>
        <end position="31"/>
    </location>
</feature>
<gene>
    <name evidence="3" type="ORF">GCM10023333_20270</name>
</gene>
<organism evidence="3 4">
    <name type="scientific">Ferrimonas pelagia</name>
    <dbReference type="NCBI Taxonomy" id="1177826"/>
    <lineage>
        <taxon>Bacteria</taxon>
        <taxon>Pseudomonadati</taxon>
        <taxon>Pseudomonadota</taxon>
        <taxon>Gammaproteobacteria</taxon>
        <taxon>Alteromonadales</taxon>
        <taxon>Ferrimonadaceae</taxon>
        <taxon>Ferrimonas</taxon>
    </lineage>
</organism>
<proteinExistence type="predicted"/>